<keyword evidence="3" id="KW-1185">Reference proteome</keyword>
<protein>
    <submittedName>
        <fullName evidence="2">Uncharacterized protein</fullName>
    </submittedName>
</protein>
<name>A0A834IUD3_RHYFE</name>
<organism evidence="2 3">
    <name type="scientific">Rhynchophorus ferrugineus</name>
    <name type="common">Red palm weevil</name>
    <name type="synonym">Curculio ferrugineus</name>
    <dbReference type="NCBI Taxonomy" id="354439"/>
    <lineage>
        <taxon>Eukaryota</taxon>
        <taxon>Metazoa</taxon>
        <taxon>Ecdysozoa</taxon>
        <taxon>Arthropoda</taxon>
        <taxon>Hexapoda</taxon>
        <taxon>Insecta</taxon>
        <taxon>Pterygota</taxon>
        <taxon>Neoptera</taxon>
        <taxon>Endopterygota</taxon>
        <taxon>Coleoptera</taxon>
        <taxon>Polyphaga</taxon>
        <taxon>Cucujiformia</taxon>
        <taxon>Curculionidae</taxon>
        <taxon>Dryophthorinae</taxon>
        <taxon>Rhynchophorus</taxon>
    </lineage>
</organism>
<gene>
    <name evidence="2" type="ORF">GWI33_006583</name>
</gene>
<feature type="region of interest" description="Disordered" evidence="1">
    <location>
        <begin position="1"/>
        <end position="40"/>
    </location>
</feature>
<dbReference type="Proteomes" id="UP000625711">
    <property type="component" value="Unassembled WGS sequence"/>
</dbReference>
<dbReference type="EMBL" id="JAACXV010000329">
    <property type="protein sequence ID" value="KAF7279957.1"/>
    <property type="molecule type" value="Genomic_DNA"/>
</dbReference>
<comment type="caution">
    <text evidence="2">The sequence shown here is derived from an EMBL/GenBank/DDBJ whole genome shotgun (WGS) entry which is preliminary data.</text>
</comment>
<evidence type="ECO:0000256" key="1">
    <source>
        <dbReference type="SAM" id="MobiDB-lite"/>
    </source>
</evidence>
<dbReference type="AlphaFoldDB" id="A0A834IUD3"/>
<evidence type="ECO:0000313" key="3">
    <source>
        <dbReference type="Proteomes" id="UP000625711"/>
    </source>
</evidence>
<accession>A0A834IUD3</accession>
<feature type="compositionally biased region" description="Polar residues" evidence="1">
    <location>
        <begin position="1"/>
        <end position="12"/>
    </location>
</feature>
<sequence length="116" mass="12675">MLINDANVTKSKYCSRRQHNGYPPPTSSRRAEDISGSGHCDRGLTLTNDEKLILRPQIGCARSSGVCSRRDGHSKASHTCVPHVVILSRVDGRAADHELIVAQPPGNPLRPEDVRI</sequence>
<evidence type="ECO:0000313" key="2">
    <source>
        <dbReference type="EMBL" id="KAF7279957.1"/>
    </source>
</evidence>
<reference evidence="2" key="1">
    <citation type="submission" date="2020-08" db="EMBL/GenBank/DDBJ databases">
        <title>Genome sequencing and assembly of the red palm weevil Rhynchophorus ferrugineus.</title>
        <authorList>
            <person name="Dias G.B."/>
            <person name="Bergman C.M."/>
            <person name="Manee M."/>
        </authorList>
    </citation>
    <scope>NUCLEOTIDE SEQUENCE</scope>
    <source>
        <strain evidence="2">AA-2017</strain>
        <tissue evidence="2">Whole larva</tissue>
    </source>
</reference>
<proteinExistence type="predicted"/>